<dbReference type="PANTHER" id="PTHR37302">
    <property type="entry name" value="SLR1116 PROTEIN"/>
    <property type="match status" value="1"/>
</dbReference>
<protein>
    <submittedName>
        <fullName evidence="4">Damage-inducible protein DinB</fullName>
    </submittedName>
</protein>
<feature type="binding site" evidence="3">
    <location>
        <position position="135"/>
    </location>
    <ligand>
        <name>a divalent metal cation</name>
        <dbReference type="ChEBI" id="CHEBI:60240"/>
    </ligand>
</feature>
<comment type="similarity">
    <text evidence="1">Belongs to the DinB family.</text>
</comment>
<name>A0A3N6PK99_9CYAN</name>
<evidence type="ECO:0000313" key="4">
    <source>
        <dbReference type="EMBL" id="RQH57499.1"/>
    </source>
</evidence>
<dbReference type="Pfam" id="PF05163">
    <property type="entry name" value="DinB"/>
    <property type="match status" value="1"/>
</dbReference>
<evidence type="ECO:0000313" key="5">
    <source>
        <dbReference type="Proteomes" id="UP000269154"/>
    </source>
</evidence>
<dbReference type="RefSeq" id="WP_124146168.1">
    <property type="nucleotide sequence ID" value="NZ_CAWOKI010000144.1"/>
</dbReference>
<dbReference type="EMBL" id="RCBY01000002">
    <property type="protein sequence ID" value="RQH57499.1"/>
    <property type="molecule type" value="Genomic_DNA"/>
</dbReference>
<feature type="binding site" evidence="3">
    <location>
        <position position="50"/>
    </location>
    <ligand>
        <name>a divalent metal cation</name>
        <dbReference type="ChEBI" id="CHEBI:60240"/>
    </ligand>
</feature>
<gene>
    <name evidence="4" type="ORF">D5R40_00535</name>
</gene>
<dbReference type="GO" id="GO:0046872">
    <property type="term" value="F:metal ion binding"/>
    <property type="evidence" value="ECO:0007669"/>
    <property type="project" value="UniProtKB-KW"/>
</dbReference>
<comment type="caution">
    <text evidence="4">The sequence shown here is derived from an EMBL/GenBank/DDBJ whole genome shotgun (WGS) entry which is preliminary data.</text>
</comment>
<sequence length="167" mass="20224">MKTTDYFQRLSQYNQWMNEKIYQVCASIPDEIRREDKRAFFNSIHGTLNHILLADKLWLSRFENYNFEIESLRQELIYEFDLLWEERQKTDKEIQSYIDSLTDEKLSETLTFTSRSQKRECTFPVWFLLLHFFNHQTHHRGQLTTLISQCGKDFGVTDLLWLPEAEL</sequence>
<organism evidence="4 5">
    <name type="scientific">Okeania hirsuta</name>
    <dbReference type="NCBI Taxonomy" id="1458930"/>
    <lineage>
        <taxon>Bacteria</taxon>
        <taxon>Bacillati</taxon>
        <taxon>Cyanobacteriota</taxon>
        <taxon>Cyanophyceae</taxon>
        <taxon>Oscillatoriophycideae</taxon>
        <taxon>Oscillatoriales</taxon>
        <taxon>Microcoleaceae</taxon>
        <taxon>Okeania</taxon>
    </lineage>
</organism>
<keyword evidence="5" id="KW-1185">Reference proteome</keyword>
<dbReference type="InterPro" id="IPR007837">
    <property type="entry name" value="DinB"/>
</dbReference>
<reference evidence="4 5" key="1">
    <citation type="journal article" date="2018" name="ACS Chem. Biol.">
        <title>Ketoreductase domain dysfunction expands chemodiversity: malyngamide biosynthesis in the cyanobacterium Okeania hirsuta.</title>
        <authorList>
            <person name="Moss N.A."/>
            <person name="Leao T."/>
            <person name="Rankin M."/>
            <person name="McCullough T.M."/>
            <person name="Qu P."/>
            <person name="Korobeynikov A."/>
            <person name="Smith J.L."/>
            <person name="Gerwick L."/>
            <person name="Gerwick W.H."/>
        </authorList>
    </citation>
    <scope>NUCLEOTIDE SEQUENCE [LARGE SCALE GENOMIC DNA]</scope>
    <source>
        <strain evidence="4 5">PAB10Feb10-1</strain>
    </source>
</reference>
<dbReference type="SUPFAM" id="SSF109854">
    <property type="entry name" value="DinB/YfiT-like putative metalloenzymes"/>
    <property type="match status" value="1"/>
</dbReference>
<dbReference type="InterPro" id="IPR034660">
    <property type="entry name" value="DinB/YfiT-like"/>
</dbReference>
<proteinExistence type="inferred from homology"/>
<dbReference type="AlphaFoldDB" id="A0A3N6PK99"/>
<keyword evidence="2 3" id="KW-0479">Metal-binding</keyword>
<dbReference type="Gene3D" id="1.20.120.450">
    <property type="entry name" value="dinb family like domain"/>
    <property type="match status" value="1"/>
</dbReference>
<accession>A0A3N6PK99</accession>
<evidence type="ECO:0000256" key="3">
    <source>
        <dbReference type="PIRSR" id="PIRSR607837-1"/>
    </source>
</evidence>
<evidence type="ECO:0000256" key="1">
    <source>
        <dbReference type="ARBA" id="ARBA00008635"/>
    </source>
</evidence>
<evidence type="ECO:0000256" key="2">
    <source>
        <dbReference type="ARBA" id="ARBA00022723"/>
    </source>
</evidence>
<dbReference type="PANTHER" id="PTHR37302:SF1">
    <property type="entry name" value="PROTEIN DINB"/>
    <property type="match status" value="1"/>
</dbReference>
<dbReference type="Proteomes" id="UP000269154">
    <property type="component" value="Unassembled WGS sequence"/>
</dbReference>
<dbReference type="OrthoDB" id="119432at2"/>
<feature type="binding site" evidence="3">
    <location>
        <position position="139"/>
    </location>
    <ligand>
        <name>a divalent metal cation</name>
        <dbReference type="ChEBI" id="CHEBI:60240"/>
    </ligand>
</feature>